<feature type="domain" description="Nitrogenase/oxidoreductase component 1" evidence="1">
    <location>
        <begin position="52"/>
        <end position="453"/>
    </location>
</feature>
<dbReference type="EMBL" id="JACHFQ010000004">
    <property type="protein sequence ID" value="MBB5225989.1"/>
    <property type="molecule type" value="Genomic_DNA"/>
</dbReference>
<proteinExistence type="predicted"/>
<protein>
    <submittedName>
        <fullName evidence="2">Nitrogenase molybdenum-iron protein alpha chain</fullName>
        <ecNumber evidence="2">1.18.6.1</ecNumber>
    </submittedName>
</protein>
<dbReference type="GO" id="GO:0016163">
    <property type="term" value="F:nitrogenase activity"/>
    <property type="evidence" value="ECO:0007669"/>
    <property type="project" value="UniProtKB-EC"/>
</dbReference>
<dbReference type="Proteomes" id="UP000518887">
    <property type="component" value="Unassembled WGS sequence"/>
</dbReference>
<dbReference type="InterPro" id="IPR049939">
    <property type="entry name" value="NifE-like"/>
</dbReference>
<dbReference type="PANTHER" id="PTHR42956:SF1">
    <property type="entry name" value="NITROGENASE IRON-MOLYBDENUM COFACTOR BIOSYNTHESIS PROTEIN NIFE"/>
    <property type="match status" value="1"/>
</dbReference>
<accession>A0A7W8G932</accession>
<evidence type="ECO:0000313" key="2">
    <source>
        <dbReference type="EMBL" id="MBB5225989.1"/>
    </source>
</evidence>
<sequence>MAIDIVKSEVETRDNRLGAVLAFHGRASTLQKDSSKRAVKDDERIYSQCSDCSQGCAEVLSYMIRDAAIVVHSPLGCLSPVSIYERVEASSKVRGIEAPKIQVISTNIGIDSTVYGGVKILKAAVREAYDRFHPKAILIHSSCAAGIIGDDIESVVDEAESELGIPIVPIYCEGFKSKTWTSGFDAVFHGILRKIVKKPTKKQEDLVNIINFAGQDAYTALFKRINLRPNLIVPNSSVDQLAIMSEAACTISICESLGTYGAAALEQNYGVPQLKVSSPYGIEWTDRWFRELAKLTNRTELAEKLIKEENERIKPIIEGYRKILKGKRAYVYSGDSFAHYLTNMVREYGMEVVGVTTLHHDQTTDTKNPSLDTLGEMIKYTGDVERFSVCNKQPFIMYKIFSELKPDILITRHDSIATIGTKLGIPSIRANDINVLSCYDGSVNLGARIIDALNSNKFFKTISEHVKFPYSSWWINQKDPFYFDKKAETK</sequence>
<evidence type="ECO:0000313" key="3">
    <source>
        <dbReference type="Proteomes" id="UP000518887"/>
    </source>
</evidence>
<dbReference type="RefSeq" id="WP_184658838.1">
    <property type="nucleotide sequence ID" value="NZ_CP031518.1"/>
</dbReference>
<organism evidence="2 3">
    <name type="scientific">Treponema ruminis</name>
    <dbReference type="NCBI Taxonomy" id="744515"/>
    <lineage>
        <taxon>Bacteria</taxon>
        <taxon>Pseudomonadati</taxon>
        <taxon>Spirochaetota</taxon>
        <taxon>Spirochaetia</taxon>
        <taxon>Spirochaetales</taxon>
        <taxon>Treponemataceae</taxon>
        <taxon>Treponema</taxon>
    </lineage>
</organism>
<comment type="caution">
    <text evidence="2">The sequence shown here is derived from an EMBL/GenBank/DDBJ whole genome shotgun (WGS) entry which is preliminary data.</text>
</comment>
<gene>
    <name evidence="2" type="ORF">HNP76_001357</name>
</gene>
<name>A0A7W8G932_9SPIR</name>
<dbReference type="InterPro" id="IPR000510">
    <property type="entry name" value="Nase/OxRdtase_comp1"/>
</dbReference>
<keyword evidence="3" id="KW-1185">Reference proteome</keyword>
<dbReference type="Gene3D" id="3.40.50.1980">
    <property type="entry name" value="Nitrogenase molybdenum iron protein domain"/>
    <property type="match status" value="3"/>
</dbReference>
<dbReference type="SUPFAM" id="SSF53807">
    <property type="entry name" value="Helical backbone' metal receptor"/>
    <property type="match status" value="1"/>
</dbReference>
<dbReference type="EC" id="1.18.6.1" evidence="2"/>
<dbReference type="AlphaFoldDB" id="A0A7W8G932"/>
<dbReference type="PANTHER" id="PTHR42956">
    <property type="entry name" value="NITROGENASE IRON-MOLYBDENUM COFACTOR BIOSYNTHESIS PROTEIN NIFE"/>
    <property type="match status" value="1"/>
</dbReference>
<dbReference type="Pfam" id="PF00148">
    <property type="entry name" value="Oxidored_nitro"/>
    <property type="match status" value="1"/>
</dbReference>
<keyword evidence="2" id="KW-0560">Oxidoreductase</keyword>
<reference evidence="2 3" key="1">
    <citation type="submission" date="2020-08" db="EMBL/GenBank/DDBJ databases">
        <title>Genomic Encyclopedia of Type Strains, Phase IV (KMG-IV): sequencing the most valuable type-strain genomes for metagenomic binning, comparative biology and taxonomic classification.</title>
        <authorList>
            <person name="Goeker M."/>
        </authorList>
    </citation>
    <scope>NUCLEOTIDE SEQUENCE [LARGE SCALE GENOMIC DNA]</scope>
    <source>
        <strain evidence="2 3">DSM 103462</strain>
    </source>
</reference>
<evidence type="ECO:0000259" key="1">
    <source>
        <dbReference type="Pfam" id="PF00148"/>
    </source>
</evidence>